<proteinExistence type="predicted"/>
<sequence>MNVITALELADGARALQQLISEQTEAHDRNEAETRFHLIDYLLQGVLGWDRGDFKLETAQGRSFTDYEFGTPVQMIWEAKREGIPFVIPVRTRRGNIYDIASISAASEEAHDAIMQANRYCLDRGSEIAVATNGHQFIAFCAREPEITGPILGKCLVVSSLADFEKNLSRLWDFLSPEGIRLGTLKAFLHRRGLPAAPKKLSASIPDYPKFLQPTTLQVSLANMAHLLLINIELHDDIERQFFKECYCESGALSQHALLSKQMLNARYSSLFPPDEASPRIEPAVAKPGKPLLTPEILSDAISNRPIVLLGDVGVGKSSFLKHLMYVSAYDEFQHALYVYVDLGRTGALSNNLKDVVLDQIEDALINKYSVDLFEADFVKAVYKADIRRFDRSLYGSLKESDPITYQRHLLDLLTSKQKDRASHTKASIGYLVKERRKQIIIALDNSDQRDSETQSEAFIISQTMASDWKATVFVSMRPRTFYQSRRSGALSAYPHRVFTIAPPRIDVVIRKRIQFALDVAEGRRNLESLSHIRLNLSNIAAFLHVILKTVDANDAVNLFLENITGGNIRLLIELIANTIGSPNIDTEAVVRGLEERGEFILPVHDWWKVAIQGDHRYYDPTRSHAANMYSVFGPDQREHFLISMVLAYLNAAGKHRTAEGFVTYTDLACEMQVWGFRASSIEAAVRLANNMRLVESNRRVTFDEDEAGLYGALPDLWRINTIGVYHLRVWSTTFSYLDAMAVDMPFFDEEIFRELAGNIQSLTLEHRLDRATIVRDYLTEVWETSSISPEYFNWLESCHEGEDSFDRARRALARRVGR</sequence>
<gene>
    <name evidence="1" type="ORF">FBY58_1764</name>
</gene>
<dbReference type="OrthoDB" id="6627169at2"/>
<organism evidence="1 2">
    <name type="scientific">Zymomonas mobilis</name>
    <dbReference type="NCBI Taxonomy" id="542"/>
    <lineage>
        <taxon>Bacteria</taxon>
        <taxon>Pseudomonadati</taxon>
        <taxon>Pseudomonadota</taxon>
        <taxon>Alphaproteobacteria</taxon>
        <taxon>Sphingomonadales</taxon>
        <taxon>Zymomonadaceae</taxon>
        <taxon>Zymomonas</taxon>
    </lineage>
</organism>
<dbReference type="Gene3D" id="3.90.1570.30">
    <property type="match status" value="1"/>
</dbReference>
<name>A0A542VUL8_ZYMMB</name>
<evidence type="ECO:0000313" key="2">
    <source>
        <dbReference type="Proteomes" id="UP000316887"/>
    </source>
</evidence>
<dbReference type="SUPFAM" id="SSF52540">
    <property type="entry name" value="P-loop containing nucleoside triphosphate hydrolases"/>
    <property type="match status" value="1"/>
</dbReference>
<evidence type="ECO:0000313" key="1">
    <source>
        <dbReference type="EMBL" id="TQL15018.1"/>
    </source>
</evidence>
<accession>A0A542VUL8</accession>
<dbReference type="InterPro" id="IPR027417">
    <property type="entry name" value="P-loop_NTPase"/>
</dbReference>
<reference evidence="1 2" key="1">
    <citation type="submission" date="2019-06" db="EMBL/GenBank/DDBJ databases">
        <title>Genome sequencing of Zymomonas mobilis strains for genetic engineering and biofuel applications.</title>
        <authorList>
            <person name="Teravest M."/>
        </authorList>
    </citation>
    <scope>NUCLEOTIDE SEQUENCE [LARGE SCALE GENOMIC DNA]</scope>
    <source>
        <strain evidence="1 2">AN0101</strain>
    </source>
</reference>
<comment type="caution">
    <text evidence="1">The sequence shown here is derived from an EMBL/GenBank/DDBJ whole genome shotgun (WGS) entry which is preliminary data.</text>
</comment>
<dbReference type="Proteomes" id="UP000316887">
    <property type="component" value="Unassembled WGS sequence"/>
</dbReference>
<dbReference type="RefSeq" id="WP_141920677.1">
    <property type="nucleotide sequence ID" value="NZ_VFOF01000002.1"/>
</dbReference>
<dbReference type="AlphaFoldDB" id="A0A542VUL8"/>
<dbReference type="EMBL" id="VFOF01000002">
    <property type="protein sequence ID" value="TQL15018.1"/>
    <property type="molecule type" value="Genomic_DNA"/>
</dbReference>
<dbReference type="Gene3D" id="3.40.50.300">
    <property type="entry name" value="P-loop containing nucleotide triphosphate hydrolases"/>
    <property type="match status" value="1"/>
</dbReference>
<protein>
    <submittedName>
        <fullName evidence="1">Uncharacterized protein</fullName>
    </submittedName>
</protein>